<keyword evidence="8" id="KW-1133">Transmembrane helix</keyword>
<dbReference type="GO" id="GO:0046033">
    <property type="term" value="P:AMP metabolic process"/>
    <property type="evidence" value="ECO:0007669"/>
    <property type="project" value="TreeGrafter"/>
</dbReference>
<dbReference type="PANTHER" id="PTHR11359:SF0">
    <property type="entry name" value="AMP DEAMINASE"/>
    <property type="match status" value="1"/>
</dbReference>
<dbReference type="GO" id="GO:0003876">
    <property type="term" value="F:AMP deaminase activity"/>
    <property type="evidence" value="ECO:0007669"/>
    <property type="project" value="UniProtKB-EC"/>
</dbReference>
<evidence type="ECO:0000313" key="9">
    <source>
        <dbReference type="EMBL" id="CAJ1378715.1"/>
    </source>
</evidence>
<dbReference type="InterPro" id="IPR006329">
    <property type="entry name" value="AMPD"/>
</dbReference>
<dbReference type="Pfam" id="PF19326">
    <property type="entry name" value="AMP_deaminase"/>
    <property type="match status" value="1"/>
</dbReference>
<evidence type="ECO:0000256" key="4">
    <source>
        <dbReference type="ARBA" id="ARBA00012775"/>
    </source>
</evidence>
<keyword evidence="8" id="KW-0472">Membrane</keyword>
<dbReference type="AlphaFoldDB" id="A0AA36I1M9"/>
<dbReference type="GO" id="GO:0046872">
    <property type="term" value="F:metal ion binding"/>
    <property type="evidence" value="ECO:0007669"/>
    <property type="project" value="UniProtKB-KW"/>
</dbReference>
<sequence>MTDMSREEICSQLRQALELRRKYCAPLQKQSSFPSSSGLELNWKDGLMQVCEKSSETPLLQVPSLDEYYSDMTQLFQIRSSGPVSSYAYQRLRLLQTKFELYTMVFGDQESQDAMDTGHRDFYNVRKVDTHIHHSAAMNAKHLLRFMKKKLKRFPEDIIDEKNGEKRTLQKTFDDMGIGWTDLCIDRLQVWADKSCLHRFDRFNNKYSPLGQNELRTIFLKTDNAVGGRYLAELTKELICDLEESKYQHAEWRLSIYGRKKSEWDNLSKWVLGRAGKGTDKALLSPNIMWMIQIPRLFALYKSTNQLNNFGEMLENIFTPIFEATLFPEKYPDVAEFLQHISGFDTVDDESRSERPVDRTFSSKSRAPPEWDIADNPSYKYYSYFIQSNLRLLNMLRHQKGLNTFAYRPHAGEAGEVHHLDTAFLLADGVNHGLNLRKSMGLQYLFYLAQIGLAMSPCSNNQLFLAYEKSPFPVYFARGLNVSLSTDDPLMFHQTKEPLMEEYSIAKQIWHFTSVDLCEIARNSVLQSGFPDEIKASWFGTTDFVDENKPPSTNVPNLRIAYRRRTYKEEMSLLEGCADAAGDVGAMCNLLLLSPSKRLEESELPSFGLDSPRMRPYPASLPVPGEENALEDLGSLLDSSVQQGGQADLGEQVDWAVQRNNHGGSCTSMSKMACEAILEGQTSRKKSSELISHKGTAALPNEQSGLMTEKAKDELLNRITAEIRHTQPSRDSFSAVGLAAFLGSVGGFAAAWFMQHQ</sequence>
<comment type="pathway">
    <text evidence="2">Purine metabolism; IMP biosynthesis via salvage pathway; IMP from AMP: step 1/1.</text>
</comment>
<protein>
    <recommendedName>
        <fullName evidence="4">AMP deaminase</fullName>
        <ecNumber evidence="4">3.5.4.6</ecNumber>
    </recommendedName>
</protein>
<evidence type="ECO:0000256" key="1">
    <source>
        <dbReference type="ARBA" id="ARBA00001947"/>
    </source>
</evidence>
<keyword evidence="7" id="KW-0862">Zinc</keyword>
<proteinExistence type="inferred from homology"/>
<dbReference type="EC" id="3.5.4.6" evidence="4"/>
<evidence type="ECO:0000313" key="10">
    <source>
        <dbReference type="Proteomes" id="UP001178507"/>
    </source>
</evidence>
<evidence type="ECO:0000256" key="8">
    <source>
        <dbReference type="SAM" id="Phobius"/>
    </source>
</evidence>
<feature type="transmembrane region" description="Helical" evidence="8">
    <location>
        <begin position="733"/>
        <end position="754"/>
    </location>
</feature>
<accession>A0AA36I1M9</accession>
<dbReference type="GO" id="GO:0005829">
    <property type="term" value="C:cytosol"/>
    <property type="evidence" value="ECO:0007669"/>
    <property type="project" value="TreeGrafter"/>
</dbReference>
<evidence type="ECO:0000256" key="6">
    <source>
        <dbReference type="ARBA" id="ARBA00022801"/>
    </source>
</evidence>
<comment type="caution">
    <text evidence="9">The sequence shown here is derived from an EMBL/GenBank/DDBJ whole genome shotgun (WGS) entry which is preliminary data.</text>
</comment>
<evidence type="ECO:0000256" key="7">
    <source>
        <dbReference type="ARBA" id="ARBA00022833"/>
    </source>
</evidence>
<keyword evidence="6" id="KW-0378">Hydrolase</keyword>
<gene>
    <name evidence="9" type="ORF">EVOR1521_LOCUS7178</name>
</gene>
<keyword evidence="5" id="KW-0479">Metal-binding</keyword>
<dbReference type="PANTHER" id="PTHR11359">
    <property type="entry name" value="AMP DEAMINASE"/>
    <property type="match status" value="1"/>
</dbReference>
<organism evidence="9 10">
    <name type="scientific">Effrenium voratum</name>
    <dbReference type="NCBI Taxonomy" id="2562239"/>
    <lineage>
        <taxon>Eukaryota</taxon>
        <taxon>Sar</taxon>
        <taxon>Alveolata</taxon>
        <taxon>Dinophyceae</taxon>
        <taxon>Suessiales</taxon>
        <taxon>Symbiodiniaceae</taxon>
        <taxon>Effrenium</taxon>
    </lineage>
</organism>
<keyword evidence="8" id="KW-0812">Transmembrane</keyword>
<dbReference type="InterPro" id="IPR006650">
    <property type="entry name" value="A/AMP_deam_AS"/>
</dbReference>
<evidence type="ECO:0000256" key="5">
    <source>
        <dbReference type="ARBA" id="ARBA00022723"/>
    </source>
</evidence>
<dbReference type="GO" id="GO:0032264">
    <property type="term" value="P:IMP salvage"/>
    <property type="evidence" value="ECO:0007669"/>
    <property type="project" value="InterPro"/>
</dbReference>
<dbReference type="SUPFAM" id="SSF51556">
    <property type="entry name" value="Metallo-dependent hydrolases"/>
    <property type="match status" value="1"/>
</dbReference>
<keyword evidence="10" id="KW-1185">Reference proteome</keyword>
<comment type="similarity">
    <text evidence="3">Belongs to the metallo-dependent hydrolases superfamily. Adenosine and AMP deaminases family.</text>
</comment>
<dbReference type="Gene3D" id="3.20.20.140">
    <property type="entry name" value="Metal-dependent hydrolases"/>
    <property type="match status" value="1"/>
</dbReference>
<dbReference type="EMBL" id="CAUJNA010000562">
    <property type="protein sequence ID" value="CAJ1378715.1"/>
    <property type="molecule type" value="Genomic_DNA"/>
</dbReference>
<evidence type="ECO:0000256" key="2">
    <source>
        <dbReference type="ARBA" id="ARBA00004955"/>
    </source>
</evidence>
<comment type="cofactor">
    <cofactor evidence="1">
        <name>Zn(2+)</name>
        <dbReference type="ChEBI" id="CHEBI:29105"/>
    </cofactor>
</comment>
<evidence type="ECO:0000256" key="3">
    <source>
        <dbReference type="ARBA" id="ARBA00006676"/>
    </source>
</evidence>
<reference evidence="9" key="1">
    <citation type="submission" date="2023-08" db="EMBL/GenBank/DDBJ databases">
        <authorList>
            <person name="Chen Y."/>
            <person name="Shah S."/>
            <person name="Dougan E. K."/>
            <person name="Thang M."/>
            <person name="Chan C."/>
        </authorList>
    </citation>
    <scope>NUCLEOTIDE SEQUENCE</scope>
</reference>
<name>A0AA36I1M9_9DINO</name>
<dbReference type="PROSITE" id="PS00485">
    <property type="entry name" value="A_DEAMINASE"/>
    <property type="match status" value="1"/>
</dbReference>
<dbReference type="Gene3D" id="4.10.800.20">
    <property type="match status" value="1"/>
</dbReference>
<dbReference type="Proteomes" id="UP001178507">
    <property type="component" value="Unassembled WGS sequence"/>
</dbReference>
<dbReference type="InterPro" id="IPR032466">
    <property type="entry name" value="Metal_Hydrolase"/>
</dbReference>